<dbReference type="EMBL" id="JACBKZ010000014">
    <property type="protein sequence ID" value="KAF5932036.1"/>
    <property type="molecule type" value="Genomic_DNA"/>
</dbReference>
<dbReference type="Proteomes" id="UP000593564">
    <property type="component" value="Unassembled WGS sequence"/>
</dbReference>
<dbReference type="InterPro" id="IPR052343">
    <property type="entry name" value="Retrotransposon-Effector_Assoc"/>
</dbReference>
<evidence type="ECO:0000313" key="2">
    <source>
        <dbReference type="EMBL" id="KAF5932036.1"/>
    </source>
</evidence>
<proteinExistence type="predicted"/>
<organism evidence="2 3">
    <name type="scientific">Camellia sinensis</name>
    <name type="common">Tea plant</name>
    <name type="synonym">Thea sinensis</name>
    <dbReference type="NCBI Taxonomy" id="4442"/>
    <lineage>
        <taxon>Eukaryota</taxon>
        <taxon>Viridiplantae</taxon>
        <taxon>Streptophyta</taxon>
        <taxon>Embryophyta</taxon>
        <taxon>Tracheophyta</taxon>
        <taxon>Spermatophyta</taxon>
        <taxon>Magnoliopsida</taxon>
        <taxon>eudicotyledons</taxon>
        <taxon>Gunneridae</taxon>
        <taxon>Pentapetalae</taxon>
        <taxon>asterids</taxon>
        <taxon>Ericales</taxon>
        <taxon>Theaceae</taxon>
        <taxon>Camellia</taxon>
    </lineage>
</organism>
<reference evidence="2 3" key="2">
    <citation type="submission" date="2020-07" db="EMBL/GenBank/DDBJ databases">
        <title>Genome assembly of wild tea tree DASZ reveals pedigree and selection history of tea varieties.</title>
        <authorList>
            <person name="Zhang W."/>
        </authorList>
    </citation>
    <scope>NUCLEOTIDE SEQUENCE [LARGE SCALE GENOMIC DNA]</scope>
    <source>
        <strain evidence="3">cv. G240</strain>
        <tissue evidence="2">Leaf</tissue>
    </source>
</reference>
<protein>
    <recommendedName>
        <fullName evidence="4">Reverse transcriptase domain-containing protein</fullName>
    </recommendedName>
</protein>
<dbReference type="AlphaFoldDB" id="A0A7J7FYG3"/>
<name>A0A7J7FYG3_CAMSI</name>
<dbReference type="PANTHER" id="PTHR46890">
    <property type="entry name" value="NON-LTR RETROLELEMENT REVERSE TRANSCRIPTASE-LIKE PROTEIN-RELATED"/>
    <property type="match status" value="1"/>
</dbReference>
<sequence>MVTINNQIENFQERKGKKHIGHAQAVALNKSGTIQGGDGDRRVATGSPSEVGWEDTKASSPVRVSSRFGFLRYDCPIAADVVVQKGNGLLWDDKRITVKKDDFDKVKQRNSIKKRDIDGTRISNQGRLKTGMTMRNANDNFPKQDREVVRGMRSYEERSRRRSEDVHAAKVIEVGLGKLTDGGCNKEIVVEEGEESWMPESEGLQKVDDDIMTQGFLKSISGPVKDLPNIHLEVVLPKAHLVDSLGRNNLRADIAQRAIELQNDRVVINESIIRGGDRQHTVVTSNRKKGSVVRDEARETVQMRKRLGMKCKGKELEVINRIMEMEFNDQGKIMSWNIRGLGRKEKRGKVKKLETKRRNVDEMFVKSVWPFDSMQFMAVDSDGSTGGLLCVWNPERWRGRPVLEGTFANIGVDGSAGELVVEFSEEEVWATVKDCDGNKAPGPNGFNLACIQKNWKVMTEDILQFMKEFHMNGRLAYGLNSSFITLVPKKDNPVDLVDFWPISLVNSMYKILVKVLSHKLKKVLPRIPGDASDPQLVT</sequence>
<keyword evidence="3" id="KW-1185">Reference proteome</keyword>
<feature type="region of interest" description="Disordered" evidence="1">
    <location>
        <begin position="31"/>
        <end position="55"/>
    </location>
</feature>
<comment type="caution">
    <text evidence="2">The sequence shown here is derived from an EMBL/GenBank/DDBJ whole genome shotgun (WGS) entry which is preliminary data.</text>
</comment>
<accession>A0A7J7FYG3</accession>
<evidence type="ECO:0008006" key="4">
    <source>
        <dbReference type="Google" id="ProtNLM"/>
    </source>
</evidence>
<evidence type="ECO:0000256" key="1">
    <source>
        <dbReference type="SAM" id="MobiDB-lite"/>
    </source>
</evidence>
<dbReference type="PANTHER" id="PTHR46890:SF48">
    <property type="entry name" value="RNA-DIRECTED DNA POLYMERASE"/>
    <property type="match status" value="1"/>
</dbReference>
<gene>
    <name evidence="2" type="ORF">HYC85_028207</name>
</gene>
<reference evidence="3" key="1">
    <citation type="journal article" date="2020" name="Nat. Commun.">
        <title>Genome assembly of wild tea tree DASZ reveals pedigree and selection history of tea varieties.</title>
        <authorList>
            <person name="Zhang W."/>
            <person name="Zhang Y."/>
            <person name="Qiu H."/>
            <person name="Guo Y."/>
            <person name="Wan H."/>
            <person name="Zhang X."/>
            <person name="Scossa F."/>
            <person name="Alseekh S."/>
            <person name="Zhang Q."/>
            <person name="Wang P."/>
            <person name="Xu L."/>
            <person name="Schmidt M.H."/>
            <person name="Jia X."/>
            <person name="Li D."/>
            <person name="Zhu A."/>
            <person name="Guo F."/>
            <person name="Chen W."/>
            <person name="Ni D."/>
            <person name="Usadel B."/>
            <person name="Fernie A.R."/>
            <person name="Wen W."/>
        </authorList>
    </citation>
    <scope>NUCLEOTIDE SEQUENCE [LARGE SCALE GENOMIC DNA]</scope>
    <source>
        <strain evidence="3">cv. G240</strain>
    </source>
</reference>
<evidence type="ECO:0000313" key="3">
    <source>
        <dbReference type="Proteomes" id="UP000593564"/>
    </source>
</evidence>